<dbReference type="InterPro" id="IPR027417">
    <property type="entry name" value="P-loop_NTPase"/>
</dbReference>
<feature type="domain" description="ABC transporter" evidence="4">
    <location>
        <begin position="14"/>
        <end position="240"/>
    </location>
</feature>
<dbReference type="InterPro" id="IPR003593">
    <property type="entry name" value="AAA+_ATPase"/>
</dbReference>
<evidence type="ECO:0000259" key="4">
    <source>
        <dbReference type="PROSITE" id="PS50893"/>
    </source>
</evidence>
<dbReference type="Gene3D" id="3.40.50.300">
    <property type="entry name" value="P-loop containing nucleotide triphosphate hydrolases"/>
    <property type="match status" value="1"/>
</dbReference>
<gene>
    <name evidence="5" type="ORF">HMPREF0520_1200</name>
</gene>
<keyword evidence="6" id="KW-1185">Reference proteome</keyword>
<dbReference type="SMART" id="SM00382">
    <property type="entry name" value="AAA"/>
    <property type="match status" value="1"/>
</dbReference>
<evidence type="ECO:0000256" key="1">
    <source>
        <dbReference type="ARBA" id="ARBA00022448"/>
    </source>
</evidence>
<evidence type="ECO:0000313" key="6">
    <source>
        <dbReference type="Proteomes" id="UP000004115"/>
    </source>
</evidence>
<evidence type="ECO:0000313" key="5">
    <source>
        <dbReference type="EMBL" id="EEW51470.1"/>
    </source>
</evidence>
<dbReference type="HOGENOM" id="CLU_000604_1_2_9"/>
<dbReference type="EMBL" id="ACLN01000019">
    <property type="protein sequence ID" value="EEW51470.1"/>
    <property type="molecule type" value="Genomic_DNA"/>
</dbReference>
<dbReference type="InterPro" id="IPR051782">
    <property type="entry name" value="ABC_Transporter_VariousFunc"/>
</dbReference>
<keyword evidence="3 5" id="KW-0067">ATP-binding</keyword>
<dbReference type="SUPFAM" id="SSF52540">
    <property type="entry name" value="P-loop containing nucleoside triphosphate hydrolases"/>
    <property type="match status" value="1"/>
</dbReference>
<dbReference type="InterPro" id="IPR017871">
    <property type="entry name" value="ABC_transporter-like_CS"/>
</dbReference>
<dbReference type="PANTHER" id="PTHR42939:SF1">
    <property type="entry name" value="ABC TRANSPORTER ATP-BINDING PROTEIN ALBC-RELATED"/>
    <property type="match status" value="1"/>
</dbReference>
<dbReference type="Proteomes" id="UP000004115">
    <property type="component" value="Unassembled WGS sequence"/>
</dbReference>
<dbReference type="GO" id="GO:0016887">
    <property type="term" value="F:ATP hydrolysis activity"/>
    <property type="evidence" value="ECO:0007669"/>
    <property type="project" value="InterPro"/>
</dbReference>
<sequence length="309" mass="34738">MISFTICEEANLMLTIKQLNKSFGNKQVLYDVNFTAQDGHILGLIGKNGSGKTTIFHSILKFVEYSGAISIDGHPFGAGDYNSVGYLPEERSLLPKFKIKQQIKFLARLKGMDDKEIDKLLADWMSRLEVKGKVDDKIKSLSKGNQQKVQMIATLIHNPQLIILDEPFSGLDPLNVEIMKREILNQKSKGATVIFSDHNMSNVEELCDDVVMIDNGKVVLNGNTYDVRNKFGLTRIYVRTSMAIEDLSKIEGVEKAELLNDGRIKLYLTSAEYGYTIFDILSQGKYIQTFDQEPPTLNEIFKQKAGEGL</sequence>
<proteinExistence type="predicted"/>
<comment type="caution">
    <text evidence="5">The sequence shown here is derived from an EMBL/GenBank/DDBJ whole genome shotgun (WGS) entry which is preliminary data.</text>
</comment>
<protein>
    <submittedName>
        <fullName evidence="5">ABC transporter, ATP-binding protein</fullName>
    </submittedName>
</protein>
<dbReference type="GO" id="GO:0005524">
    <property type="term" value="F:ATP binding"/>
    <property type="evidence" value="ECO:0007669"/>
    <property type="project" value="UniProtKB-KW"/>
</dbReference>
<dbReference type="AlphaFoldDB" id="C8PDN0"/>
<dbReference type="PROSITE" id="PS00211">
    <property type="entry name" value="ABC_TRANSPORTER_1"/>
    <property type="match status" value="1"/>
</dbReference>
<dbReference type="PROSITE" id="PS50893">
    <property type="entry name" value="ABC_TRANSPORTER_2"/>
    <property type="match status" value="1"/>
</dbReference>
<dbReference type="Pfam" id="PF00005">
    <property type="entry name" value="ABC_tran"/>
    <property type="match status" value="1"/>
</dbReference>
<evidence type="ECO:0000256" key="3">
    <source>
        <dbReference type="ARBA" id="ARBA00022840"/>
    </source>
</evidence>
<organism evidence="5 6">
    <name type="scientific">Lactobacillus iners DSM 13335</name>
    <dbReference type="NCBI Taxonomy" id="525328"/>
    <lineage>
        <taxon>Bacteria</taxon>
        <taxon>Bacillati</taxon>
        <taxon>Bacillota</taxon>
        <taxon>Bacilli</taxon>
        <taxon>Lactobacillales</taxon>
        <taxon>Lactobacillaceae</taxon>
        <taxon>Lactobacillus</taxon>
    </lineage>
</organism>
<evidence type="ECO:0000256" key="2">
    <source>
        <dbReference type="ARBA" id="ARBA00022741"/>
    </source>
</evidence>
<reference evidence="5 6" key="1">
    <citation type="submission" date="2009-09" db="EMBL/GenBank/DDBJ databases">
        <authorList>
            <person name="Qin X."/>
            <person name="Bachman B."/>
            <person name="Battles P."/>
            <person name="Bell A."/>
            <person name="Bess C."/>
            <person name="Bickham C."/>
            <person name="Chaboub L."/>
            <person name="Chen D."/>
            <person name="Coyle M."/>
            <person name="Deiros D.R."/>
            <person name="Dinh H."/>
            <person name="Forbes L."/>
            <person name="Fowler G."/>
            <person name="Francisco L."/>
            <person name="Fu Q."/>
            <person name="Gubbala S."/>
            <person name="Hale W."/>
            <person name="Han Y."/>
            <person name="Hemphill L."/>
            <person name="Highlander S.K."/>
            <person name="Hirani K."/>
            <person name="Hogues M."/>
            <person name="Jackson L."/>
            <person name="Jakkamsetti A."/>
            <person name="Javaid M."/>
            <person name="Jiang H."/>
            <person name="Korchina V."/>
            <person name="Kovar C."/>
            <person name="Lara F."/>
            <person name="Lee S."/>
            <person name="Mata R."/>
            <person name="Mathew T."/>
            <person name="Moen C."/>
            <person name="Morales K."/>
            <person name="Munidasa M."/>
            <person name="Nazareth L."/>
            <person name="Ngo R."/>
            <person name="Nguyen L."/>
            <person name="Okwuonu G."/>
            <person name="Ongeri F."/>
            <person name="Patil S."/>
            <person name="Petrosino J."/>
            <person name="Pham C."/>
            <person name="Pham P."/>
            <person name="Pu L.-L."/>
            <person name="Puazo M."/>
            <person name="Raj R."/>
            <person name="Reid J."/>
            <person name="Rouhana J."/>
            <person name="Saada N."/>
            <person name="Shang Y."/>
            <person name="Simmons D."/>
            <person name="Thornton R."/>
            <person name="Warren J."/>
            <person name="Weissenberger G."/>
            <person name="Zhang J."/>
            <person name="Zhang L."/>
            <person name="Zhou C."/>
            <person name="Zhu D."/>
            <person name="Muzny D."/>
            <person name="Worley K."/>
            <person name="Gibbs R."/>
        </authorList>
    </citation>
    <scope>NUCLEOTIDE SEQUENCE [LARGE SCALE GENOMIC DNA]</scope>
    <source>
        <strain evidence="5 6">DSM 13335</strain>
    </source>
</reference>
<keyword evidence="1" id="KW-0813">Transport</keyword>
<dbReference type="InterPro" id="IPR003439">
    <property type="entry name" value="ABC_transporter-like_ATP-bd"/>
</dbReference>
<dbReference type="Pfam" id="PF13732">
    <property type="entry name" value="DrrA1-3_C"/>
    <property type="match status" value="1"/>
</dbReference>
<dbReference type="InterPro" id="IPR025302">
    <property type="entry name" value="DrrA1/2-like_C"/>
</dbReference>
<name>C8PDN0_9LACO</name>
<dbReference type="PANTHER" id="PTHR42939">
    <property type="entry name" value="ABC TRANSPORTER ATP-BINDING PROTEIN ALBC-RELATED"/>
    <property type="match status" value="1"/>
</dbReference>
<accession>C8PDN0</accession>
<keyword evidence="2" id="KW-0547">Nucleotide-binding</keyword>